<keyword evidence="8" id="KW-1185">Reference proteome</keyword>
<keyword evidence="3 5" id="KW-1133">Transmembrane helix</keyword>
<feature type="transmembrane region" description="Helical" evidence="5">
    <location>
        <begin position="102"/>
        <end position="120"/>
    </location>
</feature>
<feature type="transmembrane region" description="Helical" evidence="5">
    <location>
        <begin position="219"/>
        <end position="239"/>
    </location>
</feature>
<protein>
    <submittedName>
        <fullName evidence="7">O-antigen ligase family protein</fullName>
    </submittedName>
</protein>
<evidence type="ECO:0000313" key="7">
    <source>
        <dbReference type="EMBL" id="UFW91146.1"/>
    </source>
</evidence>
<organism evidence="7 8">
    <name type="scientific">Bradyrhizobium barranii</name>
    <dbReference type="NCBI Taxonomy" id="2992140"/>
    <lineage>
        <taxon>Bacteria</taxon>
        <taxon>Pseudomonadati</taxon>
        <taxon>Pseudomonadota</taxon>
        <taxon>Alphaproteobacteria</taxon>
        <taxon>Hyphomicrobiales</taxon>
        <taxon>Nitrobacteraceae</taxon>
        <taxon>Bradyrhizobium</taxon>
    </lineage>
</organism>
<dbReference type="InterPro" id="IPR051533">
    <property type="entry name" value="WaaL-like"/>
</dbReference>
<feature type="transmembrane region" description="Helical" evidence="5">
    <location>
        <begin position="364"/>
        <end position="383"/>
    </location>
</feature>
<dbReference type="PANTHER" id="PTHR37422:SF23">
    <property type="entry name" value="TEICHURONIC ACID BIOSYNTHESIS PROTEIN TUAE"/>
    <property type="match status" value="1"/>
</dbReference>
<keyword evidence="2 5" id="KW-0812">Transmembrane</keyword>
<evidence type="ECO:0000256" key="1">
    <source>
        <dbReference type="ARBA" id="ARBA00004141"/>
    </source>
</evidence>
<evidence type="ECO:0000256" key="3">
    <source>
        <dbReference type="ARBA" id="ARBA00022989"/>
    </source>
</evidence>
<dbReference type="Pfam" id="PF04932">
    <property type="entry name" value="Wzy_C"/>
    <property type="match status" value="1"/>
</dbReference>
<gene>
    <name evidence="7" type="ORF">BjapCC829_09555</name>
</gene>
<evidence type="ECO:0000313" key="8">
    <source>
        <dbReference type="Proteomes" id="UP001430990"/>
    </source>
</evidence>
<comment type="subcellular location">
    <subcellularLocation>
        <location evidence="1">Membrane</location>
        <topology evidence="1">Multi-pass membrane protein</topology>
    </subcellularLocation>
</comment>
<feature type="transmembrane region" description="Helical" evidence="5">
    <location>
        <begin position="419"/>
        <end position="438"/>
    </location>
</feature>
<accession>A0ABY3QYP4</accession>
<feature type="transmembrane region" description="Helical" evidence="5">
    <location>
        <begin position="48"/>
        <end position="65"/>
    </location>
</feature>
<dbReference type="GO" id="GO:0016874">
    <property type="term" value="F:ligase activity"/>
    <property type="evidence" value="ECO:0007669"/>
    <property type="project" value="UniProtKB-KW"/>
</dbReference>
<sequence>MVALAAFVLAPLPLGSTDPIWICIWSALMAASLVTADLGGIGREDVRLLAPLLVTLATVAAITIAQEWREPPFALGSPVWQLPSTGLGIPAPSRISTTVSGPWLAVGYPLLLAMVFIRAFAISADASSARRLLLILAWAGCAYAVYGILAEVSDPNGLLSRRKEAYLGYATGTFVNRNTAAVFWGSSAILFLAPLLRFAHRRDHPDAPASPRFSDRVTFYSSSPVALGIGLAICVTAIAMTGSRAGLLLSICALLLACGLYLAPLPLGGLRRWGFAAGLAVVALLLLQFVGGAVAGRIGTYGLIDEQRSNAYQSAIAMIHDYPMLGIGWGNFEAAFPAYRTAELGSLGIWDRAHSTPLELAAELGLPAAGLIVACCLWYVYLLLRSSLRRKRDRYIPIIGASVAALGLAHSCIDFSLQIPGFGIFFAAIVGCGLAQSIPSELRKERGKF</sequence>
<evidence type="ECO:0000256" key="5">
    <source>
        <dbReference type="SAM" id="Phobius"/>
    </source>
</evidence>
<dbReference type="Proteomes" id="UP001430990">
    <property type="component" value="Chromosome"/>
</dbReference>
<proteinExistence type="predicted"/>
<dbReference type="EMBL" id="CP088100">
    <property type="protein sequence ID" value="UFW91146.1"/>
    <property type="molecule type" value="Genomic_DNA"/>
</dbReference>
<name>A0ABY3QYP4_9BRAD</name>
<feature type="domain" description="O-antigen ligase-related" evidence="6">
    <location>
        <begin position="230"/>
        <end position="372"/>
    </location>
</feature>
<reference evidence="7" key="1">
    <citation type="submission" date="2021-11" db="EMBL/GenBank/DDBJ databases">
        <title>Australian commercial rhizobial inoculants.</title>
        <authorList>
            <person name="Kohlmeier M.G."/>
            <person name="O'Hara G.W."/>
            <person name="Colombi E."/>
            <person name="Ramsay J.P."/>
            <person name="Terpolilli J."/>
        </authorList>
    </citation>
    <scope>NUCLEOTIDE SEQUENCE</scope>
    <source>
        <strain evidence="7">CC829</strain>
    </source>
</reference>
<dbReference type="RefSeq" id="WP_231145214.1">
    <property type="nucleotide sequence ID" value="NZ_CP088100.1"/>
</dbReference>
<dbReference type="InterPro" id="IPR007016">
    <property type="entry name" value="O-antigen_ligase-rel_domated"/>
</dbReference>
<feature type="transmembrane region" description="Helical" evidence="5">
    <location>
        <begin position="275"/>
        <end position="295"/>
    </location>
</feature>
<feature type="transmembrane region" description="Helical" evidence="5">
    <location>
        <begin position="395"/>
        <end position="413"/>
    </location>
</feature>
<feature type="transmembrane region" description="Helical" evidence="5">
    <location>
        <begin position="132"/>
        <end position="149"/>
    </location>
</feature>
<feature type="transmembrane region" description="Helical" evidence="5">
    <location>
        <begin position="181"/>
        <end position="199"/>
    </location>
</feature>
<keyword evidence="4 5" id="KW-0472">Membrane</keyword>
<feature type="transmembrane region" description="Helical" evidence="5">
    <location>
        <begin position="245"/>
        <end position="263"/>
    </location>
</feature>
<keyword evidence="7" id="KW-0436">Ligase</keyword>
<dbReference type="PANTHER" id="PTHR37422">
    <property type="entry name" value="TEICHURONIC ACID BIOSYNTHESIS PROTEIN TUAE"/>
    <property type="match status" value="1"/>
</dbReference>
<evidence type="ECO:0000256" key="4">
    <source>
        <dbReference type="ARBA" id="ARBA00023136"/>
    </source>
</evidence>
<feature type="transmembrane region" description="Helical" evidence="5">
    <location>
        <begin position="19"/>
        <end position="36"/>
    </location>
</feature>
<evidence type="ECO:0000256" key="2">
    <source>
        <dbReference type="ARBA" id="ARBA00022692"/>
    </source>
</evidence>
<evidence type="ECO:0000259" key="6">
    <source>
        <dbReference type="Pfam" id="PF04932"/>
    </source>
</evidence>